<dbReference type="PANTHER" id="PTHR33875">
    <property type="entry name" value="OS09G0542200 PROTEIN"/>
    <property type="match status" value="1"/>
</dbReference>
<dbReference type="GO" id="GO:0009505">
    <property type="term" value="C:plant-type cell wall"/>
    <property type="evidence" value="ECO:0007005"/>
    <property type="project" value="TAIR"/>
</dbReference>
<evidence type="ECO:0000313" key="3">
    <source>
        <dbReference type="EMBL" id="AAF79818.1"/>
    </source>
</evidence>
<evidence type="ECO:0000256" key="1">
    <source>
        <dbReference type="SAM" id="Phobius"/>
    </source>
</evidence>
<feature type="signal peptide" evidence="2">
    <location>
        <begin position="1"/>
        <end position="19"/>
    </location>
</feature>
<dbReference type="AlphaFoldDB" id="Q9LQR6"/>
<keyword evidence="1" id="KW-1133">Transmembrane helix</keyword>
<accession>Q9LQR6</accession>
<dbReference type="SUPFAM" id="SSF52833">
    <property type="entry name" value="Thioredoxin-like"/>
    <property type="match status" value="1"/>
</dbReference>
<reference key="2">
    <citation type="journal article" date="2000" name="Nature">
        <title>Sequence and analysis of chromosome 1 of the plant Arabidopsis thaliana.</title>
        <authorList>
            <person name="Theologis A."/>
            <person name="Ecker J.R."/>
            <person name="Palm C.J."/>
            <person name="Federspiel N.A."/>
            <person name="Kaul S."/>
            <person name="White O."/>
            <person name="Alonso J."/>
            <person name="Altafi H."/>
            <person name="Araujo R."/>
            <person name="Bowman C.L."/>
            <person name="Brooks S.Y."/>
            <person name="Buehler E."/>
            <person name="Chan A."/>
            <person name="Chao Q."/>
            <person name="Chen H."/>
            <person name="Cheuk R.F."/>
            <person name="Chin C.W."/>
            <person name="Chung M.K."/>
            <person name="Conn L."/>
            <person name="Conway A.B."/>
            <person name="Conway A.R."/>
            <person name="Creasy T.H."/>
            <person name="Dewar K."/>
            <person name="Dunn P."/>
            <person name="Etgu P."/>
            <person name="Feldblyum T.V."/>
            <person name="Feng J."/>
            <person name="Fong B."/>
            <person name="Fujii C.Y."/>
            <person name="Gill J.E."/>
            <person name="Goldsmith A.D."/>
            <person name="Haas B."/>
            <person name="Hansen N.F."/>
            <person name="Hughes B."/>
            <person name="Huizar L."/>
            <person name="Hunter J.L."/>
            <person name="Jenkins J."/>
            <person name="Johnson-Hopson C."/>
            <person name="Khan S."/>
            <person name="Khaykin E."/>
            <person name="Kim C.J."/>
            <person name="Koo H.L."/>
            <person name="Kremenetskaia I."/>
            <person name="Kurtz D.B."/>
            <person name="Kwan A."/>
            <person name="Lam B."/>
            <person name="Langin-Hooper S."/>
            <person name="Lee A."/>
            <person name="Lee J.M."/>
            <person name="Lenz C.A."/>
            <person name="Li J.H."/>
            <person name="Li Y."/>
            <person name="Lin X."/>
            <person name="Liu S.X."/>
            <person name="Liu Z.A."/>
            <person name="Luros J.S."/>
            <person name="Maiti R."/>
            <person name="Marziali A."/>
            <person name="Militscher J."/>
            <person name="Miranda M."/>
            <person name="Nguyen M."/>
            <person name="Nierman W.C."/>
            <person name="Osborne B.I."/>
            <person name="Pai G."/>
            <person name="Peterson J."/>
            <person name="Pham P.K."/>
            <person name="Rizzo M."/>
            <person name="Rooney T."/>
            <person name="Rowley D."/>
            <person name="Sakano H."/>
            <person name="Salzberg S.L."/>
            <person name="Schwartz J.R."/>
            <person name="Shinn P."/>
            <person name="Southwick A.M."/>
            <person name="Sun H."/>
            <person name="Tallon L.J."/>
            <person name="Tambunga G."/>
            <person name="Toriumi M.J."/>
            <person name="Town C.D."/>
            <person name="Utterback T."/>
            <person name="Van Aken S."/>
            <person name="Vaysberg M."/>
            <person name="Vysotskaia V.S."/>
            <person name="Walker M."/>
            <person name="Wu D."/>
            <person name="Yu G."/>
            <person name="Fraser C.M."/>
            <person name="Venter J.C."/>
            <person name="Davis R.W."/>
        </authorList>
    </citation>
    <scope>NUCLEOTIDE SEQUENCE [LARGE SCALE GENOMIC DNA]</scope>
    <source>
        <strain>cv. Columbia</strain>
    </source>
</reference>
<keyword evidence="1" id="KW-0472">Membrane</keyword>
<proteinExistence type="predicted"/>
<dbReference type="TAIR" id="AT1G76020"/>
<dbReference type="EMBL" id="AC007396">
    <property type="protein sequence ID" value="AAF79818.1"/>
    <property type="molecule type" value="Genomic_DNA"/>
</dbReference>
<reference evidence="3" key="1">
    <citation type="submission" date="1999-06" db="EMBL/GenBank/DDBJ databases">
        <title>Genomic sequence for Arabidopsis thaliana BAC T4O12 from chromosome I.</title>
        <authorList>
            <person name="Chao Q."/>
            <person name="Shinn P."/>
            <person name="Brooks S."/>
            <person name="Buehler E."/>
            <person name="Dunn P."/>
            <person name="Khan S."/>
            <person name="Kim C."/>
            <person name="Walker M."/>
            <person name="Brooks S."/>
            <person name="Altafi H."/>
            <person name="Araujo R."/>
            <person name="Conn L."/>
            <person name="Conway A.B."/>
            <person name="Gonzalez A."/>
            <person name="Hansen N.F."/>
            <person name="Huizar L."/>
            <person name="Kremenetskaia I."/>
            <person name="Lenz C."/>
            <person name="Li J."/>
            <person name="Liu S."/>
            <person name="Luros S."/>
            <person name="Rowley D."/>
            <person name="Schwartz J."/>
            <person name="Toriumi M."/>
            <person name="Vysotskaia V."/>
            <person name="Yu G."/>
            <person name="Davis R.W."/>
            <person name="Federspiel N.A."/>
            <person name="Theologis A."/>
            <person name="Ecker J.R."/>
        </authorList>
    </citation>
    <scope>NUCLEOTIDE SEQUENCE</scope>
</reference>
<evidence type="ECO:0000256" key="2">
    <source>
        <dbReference type="SAM" id="SignalP"/>
    </source>
</evidence>
<dbReference type="CDD" id="cd02972">
    <property type="entry name" value="DsbA_family"/>
    <property type="match status" value="1"/>
</dbReference>
<organism evidence="3">
    <name type="scientific">Arabidopsis thaliana</name>
    <name type="common">Mouse-ear cress</name>
    <dbReference type="NCBI Taxonomy" id="3702"/>
    <lineage>
        <taxon>Eukaryota</taxon>
        <taxon>Viridiplantae</taxon>
        <taxon>Streptophyta</taxon>
        <taxon>Embryophyta</taxon>
        <taxon>Tracheophyta</taxon>
        <taxon>Spermatophyta</taxon>
        <taxon>Magnoliopsida</taxon>
        <taxon>eudicotyledons</taxon>
        <taxon>Gunneridae</taxon>
        <taxon>Pentapetalae</taxon>
        <taxon>rosids</taxon>
        <taxon>malvids</taxon>
        <taxon>Brassicales</taxon>
        <taxon>Brassicaceae</taxon>
        <taxon>Camelineae</taxon>
        <taxon>Arabidopsis</taxon>
    </lineage>
</organism>
<feature type="transmembrane region" description="Helical" evidence="1">
    <location>
        <begin position="234"/>
        <end position="256"/>
    </location>
</feature>
<protein>
    <submittedName>
        <fullName evidence="3">T4O12.23</fullName>
    </submittedName>
</protein>
<dbReference type="InterPro" id="IPR036249">
    <property type="entry name" value="Thioredoxin-like_sf"/>
</dbReference>
<dbReference type="Gene3D" id="3.40.30.10">
    <property type="entry name" value="Glutaredoxin"/>
    <property type="match status" value="1"/>
</dbReference>
<feature type="chain" id="PRO_5004328984" evidence="2">
    <location>
        <begin position="20"/>
        <end position="263"/>
    </location>
</feature>
<dbReference type="ExpressionAtlas" id="Q9LQR6">
    <property type="expression patterns" value="baseline and differential"/>
</dbReference>
<sequence>MIRAVLLFLVFVVETRVQAQLVPPVRQDGFVYPPGHRFDPDTILIEAYFDPVCPDSRDSWPPLKQALHHYGSRVALLLHLLPLPYHDNAYVTSRALHIVNTVHANATFSLLEGFFKHQSLFYNAQTQLLSRPAVVEKIVELGTVSLGNSYQSVLKSGFSDKKSDRATRVSFKYSASRGVYGTPTFYVNGSSEPNESSICLCVNDVRGSVIIRIYYLDKRYIIFQIINTELMEILLDYVIITSLISYAISLTLFQVLDCATKQT</sequence>
<dbReference type="ProMEX" id="Q9LQR6"/>
<keyword evidence="1" id="KW-0812">Transmembrane</keyword>
<dbReference type="PANTHER" id="PTHR33875:SF2">
    <property type="entry name" value="ACR183CP"/>
    <property type="match status" value="1"/>
</dbReference>
<name>Q9LQR6_ARATH</name>
<dbReference type="GO" id="GO:0000325">
    <property type="term" value="C:plant-type vacuole"/>
    <property type="evidence" value="ECO:0007005"/>
    <property type="project" value="TAIR"/>
</dbReference>
<keyword evidence="2" id="KW-0732">Signal</keyword>
<reference evidence="3" key="3">
    <citation type="submission" date="2000-06" db="EMBL/GenBank/DDBJ databases">
        <authorList>
            <person name="Cheuk R."/>
            <person name="Shinn P."/>
            <person name="Brooks S."/>
            <person name="Buehler E."/>
            <person name="Chao Q."/>
            <person name="Johnson-Hopson C."/>
            <person name="Khan S."/>
            <person name="Kim C."/>
            <person name="Altafi H."/>
            <person name="Bei B."/>
            <person name="Chin C."/>
            <person name="Chiou J."/>
            <person name="Choi E."/>
            <person name="Conn L."/>
            <person name="Conway A."/>
            <person name="Gonzalez A."/>
            <person name="Hansen N."/>
            <person name="Howing B."/>
            <person name="Koo T."/>
            <person name="Lam B."/>
            <person name="Lee J."/>
            <person name="Lenz C."/>
            <person name="Li J."/>
            <person name="Liu A."/>
            <person name="Liu J."/>
            <person name="Liu S."/>
            <person name="Mukharsky N."/>
            <person name="Nguyen M."/>
            <person name="Palm C."/>
            <person name="Pham P."/>
            <person name="Sakano H."/>
            <person name="Schwartz J."/>
            <person name="Southwick A."/>
            <person name="Thaveri A."/>
            <person name="Toriumi M."/>
            <person name="Vaysberg M."/>
            <person name="Yu G."/>
            <person name="Davis R."/>
            <person name="Federspiel N."/>
            <person name="Theologis A."/>
            <person name="Ecker J."/>
        </authorList>
    </citation>
    <scope>NUCLEOTIDE SEQUENCE</scope>
</reference>